<dbReference type="InParanoid" id="Q5BD23"/>
<evidence type="ECO:0000256" key="2">
    <source>
        <dbReference type="ARBA" id="ARBA00022692"/>
    </source>
</evidence>
<keyword evidence="10" id="KW-1185">Reference proteome</keyword>
<comment type="subcellular location">
    <subcellularLocation>
        <location evidence="1">Membrane</location>
        <topology evidence="1">Multi-pass membrane protein</topology>
    </subcellularLocation>
</comment>
<feature type="transmembrane region" description="Helical" evidence="7">
    <location>
        <begin position="32"/>
        <end position="56"/>
    </location>
</feature>
<organism evidence="9 10">
    <name type="scientific">Emericella nidulans (strain FGSC A4 / ATCC 38163 / CBS 112.46 / NRRL 194 / M139)</name>
    <name type="common">Aspergillus nidulans</name>
    <dbReference type="NCBI Taxonomy" id="227321"/>
    <lineage>
        <taxon>Eukaryota</taxon>
        <taxon>Fungi</taxon>
        <taxon>Dikarya</taxon>
        <taxon>Ascomycota</taxon>
        <taxon>Pezizomycotina</taxon>
        <taxon>Eurotiomycetes</taxon>
        <taxon>Eurotiomycetidae</taxon>
        <taxon>Eurotiales</taxon>
        <taxon>Aspergillaceae</taxon>
        <taxon>Aspergillus</taxon>
        <taxon>Aspergillus subgen. Nidulantes</taxon>
    </lineage>
</organism>
<dbReference type="Pfam" id="PF20684">
    <property type="entry name" value="Fung_rhodopsin"/>
    <property type="match status" value="1"/>
</dbReference>
<dbReference type="Proteomes" id="UP000000560">
    <property type="component" value="Chromosome VII"/>
</dbReference>
<feature type="region of interest" description="Disordered" evidence="6">
    <location>
        <begin position="355"/>
        <end position="398"/>
    </location>
</feature>
<dbReference type="HOGENOM" id="CLU_496979_0_0_1"/>
<dbReference type="InterPro" id="IPR052337">
    <property type="entry name" value="SAT4-like"/>
</dbReference>
<evidence type="ECO:0000256" key="3">
    <source>
        <dbReference type="ARBA" id="ARBA00022989"/>
    </source>
</evidence>
<dbReference type="EMBL" id="BN001307">
    <property type="protein sequence ID" value="CBF85105.1"/>
    <property type="molecule type" value="Genomic_DNA"/>
</dbReference>
<name>Q5BD23_EMENI</name>
<feature type="transmembrane region" description="Helical" evidence="7">
    <location>
        <begin position="152"/>
        <end position="178"/>
    </location>
</feature>
<dbReference type="GO" id="GO:0016020">
    <property type="term" value="C:membrane"/>
    <property type="evidence" value="ECO:0007669"/>
    <property type="project" value="UniProtKB-SubCell"/>
</dbReference>
<evidence type="ECO:0000256" key="7">
    <source>
        <dbReference type="SAM" id="Phobius"/>
    </source>
</evidence>
<gene>
    <name evidence="9" type="ORF">ANIA_01557</name>
</gene>
<evidence type="ECO:0000256" key="6">
    <source>
        <dbReference type="SAM" id="MobiDB-lite"/>
    </source>
</evidence>
<feature type="region of interest" description="Disordered" evidence="6">
    <location>
        <begin position="246"/>
        <end position="281"/>
    </location>
</feature>
<feature type="compositionally biased region" description="Low complexity" evidence="6">
    <location>
        <begin position="314"/>
        <end position="323"/>
    </location>
</feature>
<feature type="compositionally biased region" description="Polar residues" evidence="6">
    <location>
        <begin position="266"/>
        <end position="275"/>
    </location>
</feature>
<dbReference type="PANTHER" id="PTHR33048:SF96">
    <property type="entry name" value="INTEGRAL MEMBRANE PROTEIN"/>
    <property type="match status" value="1"/>
</dbReference>
<feature type="transmembrane region" description="Helical" evidence="7">
    <location>
        <begin position="116"/>
        <end position="140"/>
    </location>
</feature>
<accession>Q5BD23</accession>
<keyword evidence="2 7" id="KW-0812">Transmembrane</keyword>
<dbReference type="InterPro" id="IPR049326">
    <property type="entry name" value="Rhodopsin_dom_fungi"/>
</dbReference>
<evidence type="ECO:0000313" key="9">
    <source>
        <dbReference type="EMBL" id="CBF85105.1"/>
    </source>
</evidence>
<evidence type="ECO:0000256" key="1">
    <source>
        <dbReference type="ARBA" id="ARBA00004141"/>
    </source>
</evidence>
<dbReference type="KEGG" id="ani:ANIA_01557"/>
<dbReference type="OMA" id="PYIGVEM"/>
<accession>C8VMZ6</accession>
<feature type="transmembrane region" description="Helical" evidence="7">
    <location>
        <begin position="68"/>
        <end position="96"/>
    </location>
</feature>
<dbReference type="eggNOG" id="ENOG502R8GX">
    <property type="taxonomic scope" value="Eukaryota"/>
</dbReference>
<reference evidence="10" key="2">
    <citation type="journal article" date="2009" name="Fungal Genet. Biol.">
        <title>The 2008 update of the Aspergillus nidulans genome annotation: a community effort.</title>
        <authorList>
            <person name="Wortman J.R."/>
            <person name="Gilsenan J.M."/>
            <person name="Joardar V."/>
            <person name="Deegan J."/>
            <person name="Clutterbuck J."/>
            <person name="Andersen M.R."/>
            <person name="Archer D."/>
            <person name="Bencina M."/>
            <person name="Braus G."/>
            <person name="Coutinho P."/>
            <person name="von Dohren H."/>
            <person name="Doonan J."/>
            <person name="Driessen A.J."/>
            <person name="Durek P."/>
            <person name="Espeso E."/>
            <person name="Fekete E."/>
            <person name="Flipphi M."/>
            <person name="Estrada C.G."/>
            <person name="Geysens S."/>
            <person name="Goldman G."/>
            <person name="de Groot P.W."/>
            <person name="Hansen K."/>
            <person name="Harris S.D."/>
            <person name="Heinekamp T."/>
            <person name="Helmstaedt K."/>
            <person name="Henrissat B."/>
            <person name="Hofmann G."/>
            <person name="Homan T."/>
            <person name="Horio T."/>
            <person name="Horiuchi H."/>
            <person name="James S."/>
            <person name="Jones M."/>
            <person name="Karaffa L."/>
            <person name="Karanyi Z."/>
            <person name="Kato M."/>
            <person name="Keller N."/>
            <person name="Kelly D.E."/>
            <person name="Kiel J.A."/>
            <person name="Kim J.M."/>
            <person name="van der Klei I.J."/>
            <person name="Klis F.M."/>
            <person name="Kovalchuk A."/>
            <person name="Krasevec N."/>
            <person name="Kubicek C.P."/>
            <person name="Liu B."/>
            <person name="Maccabe A."/>
            <person name="Meyer V."/>
            <person name="Mirabito P."/>
            <person name="Miskei M."/>
            <person name="Mos M."/>
            <person name="Mullins J."/>
            <person name="Nelson D.R."/>
            <person name="Nielsen J."/>
            <person name="Oakley B.R."/>
            <person name="Osmani S.A."/>
            <person name="Pakula T."/>
            <person name="Paszewski A."/>
            <person name="Paulsen I."/>
            <person name="Pilsyk S."/>
            <person name="Pocsi I."/>
            <person name="Punt P.J."/>
            <person name="Ram A.F."/>
            <person name="Ren Q."/>
            <person name="Robellet X."/>
            <person name="Robson G."/>
            <person name="Seiboth B."/>
            <person name="van Solingen P."/>
            <person name="Specht T."/>
            <person name="Sun J."/>
            <person name="Taheri-Talesh N."/>
            <person name="Takeshita N."/>
            <person name="Ussery D."/>
            <person name="vanKuyk P.A."/>
            <person name="Visser H."/>
            <person name="van de Vondervoort P.J."/>
            <person name="de Vries R.P."/>
            <person name="Walton J."/>
            <person name="Xiang X."/>
            <person name="Xiong Y."/>
            <person name="Zeng A.P."/>
            <person name="Brandt B.W."/>
            <person name="Cornell M.J."/>
            <person name="van den Hondel C.A."/>
            <person name="Visser J."/>
            <person name="Oliver S.G."/>
            <person name="Turner G."/>
        </authorList>
    </citation>
    <scope>GENOME REANNOTATION</scope>
    <source>
        <strain evidence="10">FGSC A4 / ATCC 38163 / CBS 112.46 / NRRL 194 / M139</strain>
    </source>
</reference>
<keyword evidence="4 7" id="KW-0472">Membrane</keyword>
<evidence type="ECO:0000256" key="5">
    <source>
        <dbReference type="ARBA" id="ARBA00038359"/>
    </source>
</evidence>
<protein>
    <recommendedName>
        <fullName evidence="8">Rhodopsin domain-containing protein</fullName>
    </recommendedName>
</protein>
<evidence type="ECO:0000259" key="8">
    <source>
        <dbReference type="Pfam" id="PF20684"/>
    </source>
</evidence>
<sequence>MFCGCMIGGSLWGTGKHLFELTSEQRTTAMEYWWFCNISYAVSSVLAKVSVCIFLLRVMPFPCHRAALYTVTVLAVCSGIPFFVLLVIQCSPVSFWWTRMRGDTNGHCGYVDAIAIMLYIFSASSALFDFTVALLPVILVRNLQMNRRTKAAVAGLLGMACVCVIPLFLLADVFFGMLRAGKCSASIAIIIRLAFVQTIHDPDYLYGTVQIAIWSCIEVGLSITAGSLATTRPLFRILHNRSSSPYNPFDDPSTPSNDRNKHRRSISWSEPYPSSRSRRTSNRILALENDLGFNFGSGRNNSISTSSRRRSRSSKSTSRPSTSRNKRRSGVTTEGRPSSNFYEPYIGVEMLKMQSTTDVEGGRTDDTEGSSHPAPGTELLDPTTDPNSSGLGEFAGRPEGLQTAASNYTAHLTTAVMRPRRWTSRDGLAEIGSTLAVVWETTPEVKAHCVKECSVQASSLHYFLAGSSESELYRQRPMRSYRAGGECSRFFFLTIGVLVQLDGQKSKVRISSIFSPFSTFYCIALSQGCRKYADHGRILSTIKATRPY</sequence>
<comment type="similarity">
    <text evidence="5">Belongs to the SAT4 family.</text>
</comment>
<feature type="domain" description="Rhodopsin" evidence="8">
    <location>
        <begin position="9"/>
        <end position="236"/>
    </location>
</feature>
<feature type="region of interest" description="Disordered" evidence="6">
    <location>
        <begin position="296"/>
        <end position="343"/>
    </location>
</feature>
<keyword evidence="3 7" id="KW-1133">Transmembrane helix</keyword>
<dbReference type="PANTHER" id="PTHR33048">
    <property type="entry name" value="PTH11-LIKE INTEGRAL MEMBRANE PROTEIN (AFU_ORTHOLOGUE AFUA_5G11245)"/>
    <property type="match status" value="1"/>
</dbReference>
<dbReference type="OrthoDB" id="3897607at2759"/>
<feature type="compositionally biased region" description="Low complexity" evidence="6">
    <location>
        <begin position="297"/>
        <end position="306"/>
    </location>
</feature>
<dbReference type="RefSeq" id="XP_659161.1">
    <property type="nucleotide sequence ID" value="XM_654069.1"/>
</dbReference>
<evidence type="ECO:0000313" key="10">
    <source>
        <dbReference type="Proteomes" id="UP000000560"/>
    </source>
</evidence>
<dbReference type="AlphaFoldDB" id="Q5BD23"/>
<proteinExistence type="inferred from homology"/>
<dbReference type="GeneID" id="2875759"/>
<reference evidence="10" key="1">
    <citation type="journal article" date="2005" name="Nature">
        <title>Sequencing of Aspergillus nidulans and comparative analysis with A. fumigatus and A. oryzae.</title>
        <authorList>
            <person name="Galagan J.E."/>
            <person name="Calvo S.E."/>
            <person name="Cuomo C."/>
            <person name="Ma L.J."/>
            <person name="Wortman J.R."/>
            <person name="Batzoglou S."/>
            <person name="Lee S.I."/>
            <person name="Basturkmen M."/>
            <person name="Spevak C.C."/>
            <person name="Clutterbuck J."/>
            <person name="Kapitonov V."/>
            <person name="Jurka J."/>
            <person name="Scazzocchio C."/>
            <person name="Farman M."/>
            <person name="Butler J."/>
            <person name="Purcell S."/>
            <person name="Harris S."/>
            <person name="Braus G.H."/>
            <person name="Draht O."/>
            <person name="Busch S."/>
            <person name="D'Enfert C."/>
            <person name="Bouchier C."/>
            <person name="Goldman G.H."/>
            <person name="Bell-Pedersen D."/>
            <person name="Griffiths-Jones S."/>
            <person name="Doonan J.H."/>
            <person name="Yu J."/>
            <person name="Vienken K."/>
            <person name="Pain A."/>
            <person name="Freitag M."/>
            <person name="Selker E.U."/>
            <person name="Archer D.B."/>
            <person name="Penalva M.A."/>
            <person name="Oakley B.R."/>
            <person name="Momany M."/>
            <person name="Tanaka T."/>
            <person name="Kumagai T."/>
            <person name="Asai K."/>
            <person name="Machida M."/>
            <person name="Nierman W.C."/>
            <person name="Denning D.W."/>
            <person name="Caddick M."/>
            <person name="Hynes M."/>
            <person name="Paoletti M."/>
            <person name="Fischer R."/>
            <person name="Miller B."/>
            <person name="Dyer P."/>
            <person name="Sachs M.S."/>
            <person name="Osmani S.A."/>
            <person name="Birren B.W."/>
        </authorList>
    </citation>
    <scope>NUCLEOTIDE SEQUENCE [LARGE SCALE GENOMIC DNA]</scope>
    <source>
        <strain evidence="10">FGSC A4 / ATCC 38163 / CBS 112.46 / NRRL 194 / M139</strain>
    </source>
</reference>
<evidence type="ECO:0000256" key="4">
    <source>
        <dbReference type="ARBA" id="ARBA00023136"/>
    </source>
</evidence>
<feature type="compositionally biased region" description="Polar residues" evidence="6">
    <location>
        <begin position="330"/>
        <end position="341"/>
    </location>
</feature>